<feature type="transmembrane region" description="Helical" evidence="2">
    <location>
        <begin position="74"/>
        <end position="95"/>
    </location>
</feature>
<name>A0A3D9V626_THECX</name>
<proteinExistence type="predicted"/>
<keyword evidence="2" id="KW-1133">Transmembrane helix</keyword>
<gene>
    <name evidence="3" type="ORF">DFJ64_2354</name>
</gene>
<keyword evidence="2" id="KW-0812">Transmembrane</keyword>
<evidence type="ECO:0000256" key="1">
    <source>
        <dbReference type="SAM" id="MobiDB-lite"/>
    </source>
</evidence>
<sequence>MKDMSVPRWLLLIALVFGIAGMHTLGHPEPAHGHDGGVVAGSDHSRSGLTIVPPRDGDHSAVQTSDESLPNLDPLAVCLAILAPLTLLALSLCGLRVRHRAVAGPSARGGRGLSFARPPPRSTAVRLALLSVLRT</sequence>
<dbReference type="EMBL" id="QTUC01000001">
    <property type="protein sequence ID" value="REF36919.1"/>
    <property type="molecule type" value="Genomic_DNA"/>
</dbReference>
<evidence type="ECO:0000313" key="3">
    <source>
        <dbReference type="EMBL" id="REF36919.1"/>
    </source>
</evidence>
<comment type="caution">
    <text evidence="3">The sequence shown here is derived from an EMBL/GenBank/DDBJ whole genome shotgun (WGS) entry which is preliminary data.</text>
</comment>
<dbReference type="AlphaFoldDB" id="A0A3D9V626"/>
<keyword evidence="2" id="KW-0472">Membrane</keyword>
<organism evidence="3 4">
    <name type="scientific">Thermasporomyces composti</name>
    <dbReference type="NCBI Taxonomy" id="696763"/>
    <lineage>
        <taxon>Bacteria</taxon>
        <taxon>Bacillati</taxon>
        <taxon>Actinomycetota</taxon>
        <taxon>Actinomycetes</taxon>
        <taxon>Propionibacteriales</taxon>
        <taxon>Nocardioidaceae</taxon>
        <taxon>Thermasporomyces</taxon>
    </lineage>
</organism>
<keyword evidence="4" id="KW-1185">Reference proteome</keyword>
<evidence type="ECO:0000313" key="4">
    <source>
        <dbReference type="Proteomes" id="UP000256485"/>
    </source>
</evidence>
<feature type="region of interest" description="Disordered" evidence="1">
    <location>
        <begin position="28"/>
        <end position="66"/>
    </location>
</feature>
<evidence type="ECO:0000256" key="2">
    <source>
        <dbReference type="SAM" id="Phobius"/>
    </source>
</evidence>
<dbReference type="Proteomes" id="UP000256485">
    <property type="component" value="Unassembled WGS sequence"/>
</dbReference>
<accession>A0A3D9V626</accession>
<reference evidence="3 4" key="1">
    <citation type="submission" date="2018-08" db="EMBL/GenBank/DDBJ databases">
        <title>Sequencing the genomes of 1000 actinobacteria strains.</title>
        <authorList>
            <person name="Klenk H.-P."/>
        </authorList>
    </citation>
    <scope>NUCLEOTIDE SEQUENCE [LARGE SCALE GENOMIC DNA]</scope>
    <source>
        <strain evidence="3 4">DSM 22891</strain>
    </source>
</reference>
<protein>
    <submittedName>
        <fullName evidence="3">Uncharacterized protein</fullName>
    </submittedName>
</protein>